<keyword evidence="1" id="KW-0812">Transmembrane</keyword>
<gene>
    <name evidence="2" type="ORF">G8W59_004313</name>
</gene>
<comment type="caution">
    <text evidence="2">The sequence shown here is derived from an EMBL/GenBank/DDBJ whole genome shotgun (WGS) entry which is preliminary data.</text>
</comment>
<name>A0A759QQ01_SALER</name>
<dbReference type="EMBL" id="DAAXOJ010000008">
    <property type="protein sequence ID" value="HAG1892240.1"/>
    <property type="molecule type" value="Genomic_DNA"/>
</dbReference>
<proteinExistence type="predicted"/>
<feature type="transmembrane region" description="Helical" evidence="1">
    <location>
        <begin position="38"/>
        <end position="59"/>
    </location>
</feature>
<keyword evidence="1" id="KW-0472">Membrane</keyword>
<dbReference type="AlphaFoldDB" id="A0A759QQ01"/>
<accession>A0A759QQ01</accession>
<evidence type="ECO:0000313" key="2">
    <source>
        <dbReference type="EMBL" id="HAG1892240.1"/>
    </source>
</evidence>
<feature type="transmembrane region" description="Helical" evidence="1">
    <location>
        <begin position="7"/>
        <end position="26"/>
    </location>
</feature>
<organism evidence="2">
    <name type="scientific">Salmonella enterica</name>
    <name type="common">Salmonella choleraesuis</name>
    <dbReference type="NCBI Taxonomy" id="28901"/>
    <lineage>
        <taxon>Bacteria</taxon>
        <taxon>Pseudomonadati</taxon>
        <taxon>Pseudomonadota</taxon>
        <taxon>Gammaproteobacteria</taxon>
        <taxon>Enterobacterales</taxon>
        <taxon>Enterobacteriaceae</taxon>
        <taxon>Salmonella</taxon>
    </lineage>
</organism>
<protein>
    <submittedName>
        <fullName evidence="2">Uncharacterized protein</fullName>
    </submittedName>
</protein>
<reference evidence="2" key="2">
    <citation type="submission" date="2020-02" db="EMBL/GenBank/DDBJ databases">
        <authorList>
            <consortium name="NCBI Pathogen Detection Project"/>
        </authorList>
    </citation>
    <scope>NUCLEOTIDE SEQUENCE</scope>
    <source>
        <strain evidence="2">MA.CK_94/00000542</strain>
    </source>
</reference>
<sequence length="65" mass="7227">MNKNDFIRTGIAFIITSALIAFINLASNFEVDNRLDGMSFALTMIFGLLGSIMSIYGIFSKKICR</sequence>
<reference evidence="2" key="1">
    <citation type="journal article" date="2018" name="Genome Biol.">
        <title>SKESA: strategic k-mer extension for scrupulous assemblies.</title>
        <authorList>
            <person name="Souvorov A."/>
            <person name="Agarwala R."/>
            <person name="Lipman D.J."/>
        </authorList>
    </citation>
    <scope>NUCLEOTIDE SEQUENCE</scope>
    <source>
        <strain evidence="2">MA.CK_94/00000542</strain>
    </source>
</reference>
<keyword evidence="1" id="KW-1133">Transmembrane helix</keyword>
<evidence type="ECO:0000256" key="1">
    <source>
        <dbReference type="SAM" id="Phobius"/>
    </source>
</evidence>